<gene>
    <name evidence="1" type="ORF">CPSG_02238</name>
</gene>
<sequence length="190" mass="21259">MCPRKEDTPPCSAPDTQFQGIVTGIVPHSFIVPSMPYGTERATPNTWQYLNTSVVRESLLRTLGVDSTSGDWRKKGFHQKFRKAILEYLTGVCHVSNAPRETNVPCLTIDKQRNLGIVCSIRSFWSDLGPVASLPGQADPTRRRDQHEISPERTKISCHQLLFAWALEIGKNVQKFQAQIIALGSKSKLI</sequence>
<name>E9CV82_COCPS</name>
<proteinExistence type="predicted"/>
<organism evidence="2">
    <name type="scientific">Coccidioides posadasii (strain RMSCC 757 / Silveira)</name>
    <name type="common">Valley fever fungus</name>
    <dbReference type="NCBI Taxonomy" id="443226"/>
    <lineage>
        <taxon>Eukaryota</taxon>
        <taxon>Fungi</taxon>
        <taxon>Dikarya</taxon>
        <taxon>Ascomycota</taxon>
        <taxon>Pezizomycotina</taxon>
        <taxon>Eurotiomycetes</taxon>
        <taxon>Eurotiomycetidae</taxon>
        <taxon>Onygenales</taxon>
        <taxon>Onygenaceae</taxon>
        <taxon>Coccidioides</taxon>
    </lineage>
</organism>
<evidence type="ECO:0000313" key="1">
    <source>
        <dbReference type="EMBL" id="EFW22081.1"/>
    </source>
</evidence>
<dbReference type="EMBL" id="GL636487">
    <property type="protein sequence ID" value="EFW22081.1"/>
    <property type="molecule type" value="Genomic_DNA"/>
</dbReference>
<dbReference type="AlphaFoldDB" id="E9CV82"/>
<evidence type="ECO:0000313" key="2">
    <source>
        <dbReference type="Proteomes" id="UP000002497"/>
    </source>
</evidence>
<reference evidence="2" key="2">
    <citation type="submission" date="2010-03" db="EMBL/GenBank/DDBJ databases">
        <title>The genome sequence of Coccidioides posadasii strain Silveira.</title>
        <authorList>
            <consortium name="The Broad Institute Genome Sequencing Center for Infectious Disease"/>
            <person name="Neafsey D."/>
            <person name="Orbach M."/>
            <person name="Henn M.R."/>
            <person name="Cole G.T."/>
            <person name="Galgiani J."/>
            <person name="Gardner M.J."/>
            <person name="Kirkland T.N."/>
            <person name="Taylor J.W."/>
            <person name="Young S.K."/>
            <person name="Zeng Q."/>
            <person name="Koehrsen M."/>
            <person name="Alvarado L."/>
            <person name="Berlin A."/>
            <person name="Borenstein D."/>
            <person name="Chapman S.B."/>
            <person name="Chen Z."/>
            <person name="Engels R."/>
            <person name="Freedman E."/>
            <person name="Gellesch M."/>
            <person name="Goldberg J."/>
            <person name="Griggs A."/>
            <person name="Gujja S."/>
            <person name="Heilman E."/>
            <person name="Heiman D."/>
            <person name="Howarth C."/>
            <person name="Jen D."/>
            <person name="Larson L."/>
            <person name="Mehta T."/>
            <person name="Neiman D."/>
            <person name="Park D."/>
            <person name="Pearson M."/>
            <person name="Richards J."/>
            <person name="Roberts A."/>
            <person name="Saif S."/>
            <person name="Shea T."/>
            <person name="Shenoy N."/>
            <person name="Sisk P."/>
            <person name="Stolte C."/>
            <person name="Sykes S."/>
            <person name="Walk T."/>
            <person name="White J."/>
            <person name="Yandava C."/>
            <person name="Haas B."/>
            <person name="Nusbaum C."/>
            <person name="Birren B."/>
        </authorList>
    </citation>
    <scope>NUCLEOTIDE SEQUENCE [LARGE SCALE GENOMIC DNA]</scope>
    <source>
        <strain evidence="2">RMSCC 757 / Silveira</strain>
    </source>
</reference>
<accession>E9CV82</accession>
<keyword evidence="2" id="KW-1185">Reference proteome</keyword>
<dbReference type="Proteomes" id="UP000002497">
    <property type="component" value="Unassembled WGS sequence"/>
</dbReference>
<protein>
    <submittedName>
        <fullName evidence="1">Uncharacterized protein</fullName>
    </submittedName>
</protein>
<reference evidence="2" key="1">
    <citation type="journal article" date="2010" name="Genome Res.">
        <title>Population genomic sequencing of Coccidioides fungi reveals recent hybridization and transposon control.</title>
        <authorList>
            <person name="Neafsey D.E."/>
            <person name="Barker B.M."/>
            <person name="Sharpton T.J."/>
            <person name="Stajich J.E."/>
            <person name="Park D.J."/>
            <person name="Whiston E."/>
            <person name="Hung C.-Y."/>
            <person name="McMahan C."/>
            <person name="White J."/>
            <person name="Sykes S."/>
            <person name="Heiman D."/>
            <person name="Young S."/>
            <person name="Zeng Q."/>
            <person name="Abouelleil A."/>
            <person name="Aftuck L."/>
            <person name="Bessette D."/>
            <person name="Brown A."/>
            <person name="FitzGerald M."/>
            <person name="Lui A."/>
            <person name="Macdonald J.P."/>
            <person name="Priest M."/>
            <person name="Orbach M.J."/>
            <person name="Galgiani J.N."/>
            <person name="Kirkland T.N."/>
            <person name="Cole G.T."/>
            <person name="Birren B.W."/>
            <person name="Henn M.R."/>
            <person name="Taylor J.W."/>
            <person name="Rounsley S.D."/>
        </authorList>
    </citation>
    <scope>NUCLEOTIDE SEQUENCE [LARGE SCALE GENOMIC DNA]</scope>
    <source>
        <strain evidence="2">RMSCC 757 / Silveira</strain>
    </source>
</reference>
<dbReference type="VEuPathDB" id="FungiDB:CPSG_02238"/>
<dbReference type="HOGENOM" id="CLU_1427854_0_0_1"/>